<feature type="transmembrane region" description="Helical" evidence="7">
    <location>
        <begin position="123"/>
        <end position="142"/>
    </location>
</feature>
<keyword evidence="8" id="KW-0449">Lipoprotein</keyword>
<feature type="transmembrane region" description="Helical" evidence="7">
    <location>
        <begin position="51"/>
        <end position="74"/>
    </location>
</feature>
<reference evidence="9" key="1">
    <citation type="submission" date="2018-02" db="EMBL/GenBank/DDBJ databases">
        <title>Genome sequencing of Solimonas sp. HR-BB.</title>
        <authorList>
            <person name="Lee Y."/>
            <person name="Jeon C.O."/>
        </authorList>
    </citation>
    <scope>NUCLEOTIDE SEQUENCE [LARGE SCALE GENOMIC DNA]</scope>
    <source>
        <strain evidence="9">HR-E</strain>
    </source>
</reference>
<comment type="pathway">
    <text evidence="7">Protein modification; lipoprotein biosynthesis (diacylglyceryl transfer).</text>
</comment>
<feature type="transmembrane region" description="Helical" evidence="7">
    <location>
        <begin position="240"/>
        <end position="257"/>
    </location>
</feature>
<dbReference type="EC" id="2.5.1.145" evidence="7"/>
<comment type="subcellular location">
    <subcellularLocation>
        <location evidence="7">Cell membrane</location>
        <topology evidence="7">Multi-pass membrane protein</topology>
    </subcellularLocation>
</comment>
<keyword evidence="3 7" id="KW-0808">Transferase</keyword>
<feature type="transmembrane region" description="Helical" evidence="7">
    <location>
        <begin position="94"/>
        <end position="111"/>
    </location>
</feature>
<evidence type="ECO:0000256" key="2">
    <source>
        <dbReference type="ARBA" id="ARBA00022475"/>
    </source>
</evidence>
<gene>
    <name evidence="7" type="primary">lgt</name>
    <name evidence="8" type="ORF">C5O18_08160</name>
</gene>
<dbReference type="GO" id="GO:0005886">
    <property type="term" value="C:plasma membrane"/>
    <property type="evidence" value="ECO:0007669"/>
    <property type="project" value="UniProtKB-SubCell"/>
</dbReference>
<keyword evidence="6 7" id="KW-0472">Membrane</keyword>
<dbReference type="PANTHER" id="PTHR30589:SF0">
    <property type="entry name" value="PHOSPHATIDYLGLYCEROL--PROLIPOPROTEIN DIACYLGLYCERYL TRANSFERASE"/>
    <property type="match status" value="1"/>
</dbReference>
<evidence type="ECO:0000256" key="1">
    <source>
        <dbReference type="ARBA" id="ARBA00007150"/>
    </source>
</evidence>
<evidence type="ECO:0000256" key="6">
    <source>
        <dbReference type="ARBA" id="ARBA00023136"/>
    </source>
</evidence>
<evidence type="ECO:0000256" key="5">
    <source>
        <dbReference type="ARBA" id="ARBA00022989"/>
    </source>
</evidence>
<evidence type="ECO:0000313" key="8">
    <source>
        <dbReference type="EMBL" id="PQA35397.1"/>
    </source>
</evidence>
<accession>A0A2P6AR58</accession>
<comment type="catalytic activity">
    <reaction evidence="7">
        <text>L-cysteinyl-[prolipoprotein] + a 1,2-diacyl-sn-glycero-3-phospho-(1'-sn-glycerol) = an S-1,2-diacyl-sn-glyceryl-L-cysteinyl-[prolipoprotein] + sn-glycerol 1-phosphate + H(+)</text>
        <dbReference type="Rhea" id="RHEA:56712"/>
        <dbReference type="Rhea" id="RHEA-COMP:14679"/>
        <dbReference type="Rhea" id="RHEA-COMP:14680"/>
        <dbReference type="ChEBI" id="CHEBI:15378"/>
        <dbReference type="ChEBI" id="CHEBI:29950"/>
        <dbReference type="ChEBI" id="CHEBI:57685"/>
        <dbReference type="ChEBI" id="CHEBI:64716"/>
        <dbReference type="ChEBI" id="CHEBI:140658"/>
        <dbReference type="EC" id="2.5.1.145"/>
    </reaction>
</comment>
<evidence type="ECO:0000256" key="7">
    <source>
        <dbReference type="HAMAP-Rule" id="MF_01147"/>
    </source>
</evidence>
<comment type="caution">
    <text evidence="8">The sequence shown here is derived from an EMBL/GenBank/DDBJ whole genome shotgun (WGS) entry which is preliminary data.</text>
</comment>
<feature type="binding site" evidence="7">
    <location>
        <position position="137"/>
    </location>
    <ligand>
        <name>a 1,2-diacyl-sn-glycero-3-phospho-(1'-sn-glycerol)</name>
        <dbReference type="ChEBI" id="CHEBI:64716"/>
    </ligand>
</feature>
<dbReference type="OrthoDB" id="871140at2"/>
<comment type="similarity">
    <text evidence="1 7">Belongs to the Lgt family.</text>
</comment>
<dbReference type="PANTHER" id="PTHR30589">
    <property type="entry name" value="PROLIPOPROTEIN DIACYLGLYCERYL TRANSFERASE"/>
    <property type="match status" value="1"/>
</dbReference>
<feature type="transmembrane region" description="Helical" evidence="7">
    <location>
        <begin position="175"/>
        <end position="194"/>
    </location>
</feature>
<sequence>MLTYPHIDPIALSLGPLKIHWYGLMYLFGFATAYGLALWRAKRIGWTQDQVADLVFYGAMGVILGGRLGYVFFYGFDRFLNDPLWLFRVWEGGMSFHGGFLGVLVAALLFARRYQTPWLQITDLLAVIVPPGLFFGRIGNFIGGELWGRPVSDPDFALGMVFPHVDLLARHPSQLYEAVLEGLVLFIVLFVYTLKDRPRMAPSAIFLIGYGLARFTVEFFREPDADQGFVAFDWMTKGQMLTAPMIIFGVILLIVAYRRHQAPAATQGGR</sequence>
<evidence type="ECO:0000313" key="9">
    <source>
        <dbReference type="Proteomes" id="UP000243900"/>
    </source>
</evidence>
<feature type="transmembrane region" description="Helical" evidence="7">
    <location>
        <begin position="20"/>
        <end position="39"/>
    </location>
</feature>
<dbReference type="UniPathway" id="UPA00664"/>
<name>A0A2P6AR58_9GAMM</name>
<dbReference type="NCBIfam" id="TIGR00544">
    <property type="entry name" value="lgt"/>
    <property type="match status" value="1"/>
</dbReference>
<evidence type="ECO:0000256" key="3">
    <source>
        <dbReference type="ARBA" id="ARBA00022679"/>
    </source>
</evidence>
<dbReference type="GO" id="GO:0042158">
    <property type="term" value="P:lipoprotein biosynthetic process"/>
    <property type="evidence" value="ECO:0007669"/>
    <property type="project" value="UniProtKB-UniRule"/>
</dbReference>
<dbReference type="GO" id="GO:0008961">
    <property type="term" value="F:phosphatidylglycerol-prolipoprotein diacylglyceryl transferase activity"/>
    <property type="evidence" value="ECO:0007669"/>
    <property type="project" value="UniProtKB-UniRule"/>
</dbReference>
<evidence type="ECO:0000256" key="4">
    <source>
        <dbReference type="ARBA" id="ARBA00022692"/>
    </source>
</evidence>
<dbReference type="Pfam" id="PF01790">
    <property type="entry name" value="LGT"/>
    <property type="match status" value="1"/>
</dbReference>
<keyword evidence="4 7" id="KW-0812">Transmembrane</keyword>
<keyword evidence="2 7" id="KW-1003">Cell membrane</keyword>
<dbReference type="HAMAP" id="MF_01147">
    <property type="entry name" value="Lgt"/>
    <property type="match status" value="1"/>
</dbReference>
<feature type="transmembrane region" description="Helical" evidence="7">
    <location>
        <begin position="201"/>
        <end position="220"/>
    </location>
</feature>
<protein>
    <recommendedName>
        <fullName evidence="7">Phosphatidylglycerol--prolipoprotein diacylglyceryl transferase</fullName>
        <ecNumber evidence="7">2.5.1.145</ecNumber>
    </recommendedName>
</protein>
<organism evidence="8 9">
    <name type="scientific">Amnimonas aquatica</name>
    <dbReference type="NCBI Taxonomy" id="2094561"/>
    <lineage>
        <taxon>Bacteria</taxon>
        <taxon>Pseudomonadati</taxon>
        <taxon>Pseudomonadota</taxon>
        <taxon>Gammaproteobacteria</taxon>
        <taxon>Moraxellales</taxon>
        <taxon>Moraxellaceae</taxon>
        <taxon>Amnimonas</taxon>
    </lineage>
</organism>
<proteinExistence type="inferred from homology"/>
<dbReference type="PROSITE" id="PS01311">
    <property type="entry name" value="LGT"/>
    <property type="match status" value="1"/>
</dbReference>
<dbReference type="EMBL" id="PTQZ01000220">
    <property type="protein sequence ID" value="PQA35397.1"/>
    <property type="molecule type" value="Genomic_DNA"/>
</dbReference>
<dbReference type="InterPro" id="IPR001640">
    <property type="entry name" value="Lgt"/>
</dbReference>
<dbReference type="AlphaFoldDB" id="A0A2P6AR58"/>
<comment type="function">
    <text evidence="7">Catalyzes the transfer of the diacylglyceryl group from phosphatidylglycerol to the sulfhydryl group of the N-terminal cysteine of a prolipoprotein, the first step in the formation of mature lipoproteins.</text>
</comment>
<dbReference type="RefSeq" id="WP_105193041.1">
    <property type="nucleotide sequence ID" value="NZ_PTQZ01000220.1"/>
</dbReference>
<keyword evidence="9" id="KW-1185">Reference proteome</keyword>
<dbReference type="Proteomes" id="UP000243900">
    <property type="component" value="Unassembled WGS sequence"/>
</dbReference>
<keyword evidence="5 7" id="KW-1133">Transmembrane helix</keyword>